<dbReference type="EMBL" id="CM047945">
    <property type="protein sequence ID" value="KAI9898307.1"/>
    <property type="molecule type" value="Genomic_DNA"/>
</dbReference>
<dbReference type="Proteomes" id="UP001163324">
    <property type="component" value="Chromosome 6"/>
</dbReference>
<sequence length="355" mass="38798">MQALNGGYSPGAYPMLQSNNLFLDDFSTQMAISEASRRLSRQSNNQRNGSTMRISKPNSANISPRASLASSRRRTMVSGGHPSPPLQPYVDYLPMAASEAAKRPSRPVSWHPSSQIYTQQAYVQQQQTGYPTHISNMHPEYPQDVYGGLSELSPMMAAYSAANSPGSNFSPLSSGLSSDPAYLASDGWTYSQEQAHYFPSLPASQPLAEVSPSSGYLDNEAQNNAAWATYGHGVSNTSPPTPDSFIQPQQQPVVSEHAIPYQGVDEAEEEGEILVGMGLYDSPEKHDEDPHLNNYRSTINSLLGPAYRPQEPMGKGLKLEETWEPPQSDDEEEDEGDEDESDDLEVNDETNTSTA</sequence>
<reference evidence="1" key="1">
    <citation type="submission" date="2022-10" db="EMBL/GenBank/DDBJ databases">
        <title>Complete Genome of Trichothecium roseum strain YXFP-22015, a Plant Pathogen Isolated from Citrus.</title>
        <authorList>
            <person name="Wang Y."/>
            <person name="Zhu L."/>
        </authorList>
    </citation>
    <scope>NUCLEOTIDE SEQUENCE</scope>
    <source>
        <strain evidence="1">YXFP-22015</strain>
    </source>
</reference>
<protein>
    <submittedName>
        <fullName evidence="1">Uncharacterized protein</fullName>
    </submittedName>
</protein>
<accession>A0ACC0UXA8</accession>
<keyword evidence="2" id="KW-1185">Reference proteome</keyword>
<proteinExistence type="predicted"/>
<evidence type="ECO:0000313" key="1">
    <source>
        <dbReference type="EMBL" id="KAI9898307.1"/>
    </source>
</evidence>
<comment type="caution">
    <text evidence="1">The sequence shown here is derived from an EMBL/GenBank/DDBJ whole genome shotgun (WGS) entry which is preliminary data.</text>
</comment>
<gene>
    <name evidence="1" type="ORF">N3K66_006667</name>
</gene>
<evidence type="ECO:0000313" key="2">
    <source>
        <dbReference type="Proteomes" id="UP001163324"/>
    </source>
</evidence>
<name>A0ACC0UXA8_9HYPO</name>
<organism evidence="1 2">
    <name type="scientific">Trichothecium roseum</name>
    <dbReference type="NCBI Taxonomy" id="47278"/>
    <lineage>
        <taxon>Eukaryota</taxon>
        <taxon>Fungi</taxon>
        <taxon>Dikarya</taxon>
        <taxon>Ascomycota</taxon>
        <taxon>Pezizomycotina</taxon>
        <taxon>Sordariomycetes</taxon>
        <taxon>Hypocreomycetidae</taxon>
        <taxon>Hypocreales</taxon>
        <taxon>Hypocreales incertae sedis</taxon>
        <taxon>Trichothecium</taxon>
    </lineage>
</organism>